<gene>
    <name evidence="3" type="ORF">H072_6061</name>
</gene>
<dbReference type="InterPro" id="IPR004521">
    <property type="entry name" value="Uncharacterised_CHP00451"/>
</dbReference>
<dbReference type="InterPro" id="IPR048248">
    <property type="entry name" value="PUA_eIF2d-like"/>
</dbReference>
<dbReference type="Proteomes" id="UP000015100">
    <property type="component" value="Unassembled WGS sequence"/>
</dbReference>
<keyword evidence="4" id="KW-1185">Reference proteome</keyword>
<comment type="caution">
    <text evidence="3">The sequence shown here is derived from an EMBL/GenBank/DDBJ whole genome shotgun (WGS) entry which is preliminary data.</text>
</comment>
<dbReference type="PROSITE" id="PS50890">
    <property type="entry name" value="PUA"/>
    <property type="match status" value="1"/>
</dbReference>
<dbReference type="SUPFAM" id="SSF55159">
    <property type="entry name" value="eIF1-like"/>
    <property type="match status" value="1"/>
</dbReference>
<evidence type="ECO:0000256" key="1">
    <source>
        <dbReference type="SAM" id="MobiDB-lite"/>
    </source>
</evidence>
<dbReference type="CDD" id="cd21156">
    <property type="entry name" value="PUA_eIF2d-like"/>
    <property type="match status" value="1"/>
</dbReference>
<dbReference type="Gene3D" id="3.30.780.10">
    <property type="entry name" value="SUI1-like domain"/>
    <property type="match status" value="1"/>
</dbReference>
<dbReference type="Pfam" id="PF25304">
    <property type="entry name" value="WHD_eIF2D"/>
    <property type="match status" value="1"/>
</dbReference>
<feature type="compositionally biased region" description="Polar residues" evidence="1">
    <location>
        <begin position="58"/>
        <end position="68"/>
    </location>
</feature>
<dbReference type="Pfam" id="PF26292">
    <property type="entry name" value="PUA_elF2D"/>
    <property type="match status" value="1"/>
</dbReference>
<feature type="compositionally biased region" description="Acidic residues" evidence="1">
    <location>
        <begin position="293"/>
        <end position="303"/>
    </location>
</feature>
<feature type="region of interest" description="Disordered" evidence="1">
    <location>
        <begin position="33"/>
        <end position="70"/>
    </location>
</feature>
<dbReference type="InterPro" id="IPR015947">
    <property type="entry name" value="PUA-like_sf"/>
</dbReference>
<dbReference type="Pfam" id="PF01253">
    <property type="entry name" value="SUI1"/>
    <property type="match status" value="1"/>
</dbReference>
<accession>S8AAW5</accession>
<dbReference type="NCBIfam" id="TIGR00451">
    <property type="entry name" value="unchar_dom_2"/>
    <property type="match status" value="1"/>
</dbReference>
<protein>
    <recommendedName>
        <fullName evidence="2">SUI1 domain-containing protein</fullName>
    </recommendedName>
</protein>
<reference evidence="3 4" key="1">
    <citation type="journal article" date="2013" name="PLoS Genet.">
        <title>Genomic mechanisms accounting for the adaptation to parasitism in nematode-trapping fungi.</title>
        <authorList>
            <person name="Meerupati T."/>
            <person name="Andersson K.M."/>
            <person name="Friman E."/>
            <person name="Kumar D."/>
            <person name="Tunlid A."/>
            <person name="Ahren D."/>
        </authorList>
    </citation>
    <scope>NUCLEOTIDE SEQUENCE [LARGE SCALE GENOMIC DNA]</scope>
    <source>
        <strain evidence="3 4">CBS 200.50</strain>
    </source>
</reference>
<dbReference type="AlphaFoldDB" id="S8AAW5"/>
<evidence type="ECO:0000313" key="3">
    <source>
        <dbReference type="EMBL" id="EPS40105.1"/>
    </source>
</evidence>
<dbReference type="GO" id="GO:0003743">
    <property type="term" value="F:translation initiation factor activity"/>
    <property type="evidence" value="ECO:0007669"/>
    <property type="project" value="InterPro"/>
</dbReference>
<dbReference type="OrthoDB" id="199771at2759"/>
<dbReference type="InterPro" id="IPR001950">
    <property type="entry name" value="SUI1"/>
</dbReference>
<dbReference type="PANTHER" id="PTHR12217:SF4">
    <property type="entry name" value="EUKARYOTIC TRANSLATION INITIATION FACTOR 2D"/>
    <property type="match status" value="1"/>
</dbReference>
<dbReference type="STRING" id="1284197.S8AAW5"/>
<reference evidence="4" key="2">
    <citation type="submission" date="2013-04" db="EMBL/GenBank/DDBJ databases">
        <title>Genomic mechanisms accounting for the adaptation to parasitism in nematode-trapping fungi.</title>
        <authorList>
            <person name="Ahren D.G."/>
        </authorList>
    </citation>
    <scope>NUCLEOTIDE SEQUENCE [LARGE SCALE GENOMIC DNA]</scope>
    <source>
        <strain evidence="4">CBS 200.50</strain>
    </source>
</reference>
<dbReference type="GO" id="GO:0001731">
    <property type="term" value="P:formation of translation preinitiation complex"/>
    <property type="evidence" value="ECO:0007669"/>
    <property type="project" value="InterPro"/>
</dbReference>
<feature type="region of interest" description="Disordered" evidence="1">
    <location>
        <begin position="256"/>
        <end position="304"/>
    </location>
</feature>
<dbReference type="GO" id="GO:0003723">
    <property type="term" value="F:RNA binding"/>
    <property type="evidence" value="ECO:0007669"/>
    <property type="project" value="InterPro"/>
</dbReference>
<dbReference type="PROSITE" id="PS50296">
    <property type="entry name" value="SUI1"/>
    <property type="match status" value="1"/>
</dbReference>
<organism evidence="3 4">
    <name type="scientific">Dactylellina haptotyla (strain CBS 200.50)</name>
    <name type="common">Nematode-trapping fungus</name>
    <name type="synonym">Monacrosporium haptotylum</name>
    <dbReference type="NCBI Taxonomy" id="1284197"/>
    <lineage>
        <taxon>Eukaryota</taxon>
        <taxon>Fungi</taxon>
        <taxon>Dikarya</taxon>
        <taxon>Ascomycota</taxon>
        <taxon>Pezizomycotina</taxon>
        <taxon>Orbiliomycetes</taxon>
        <taxon>Orbiliales</taxon>
        <taxon>Orbiliaceae</taxon>
        <taxon>Dactylellina</taxon>
    </lineage>
</organism>
<feature type="compositionally biased region" description="Basic and acidic residues" evidence="1">
    <location>
        <begin position="279"/>
        <end position="292"/>
    </location>
</feature>
<dbReference type="PANTHER" id="PTHR12217">
    <property type="entry name" value="EUKARYOTIC TRANSLATION INITIATION FACTOR 2D"/>
    <property type="match status" value="1"/>
</dbReference>
<name>S8AAW5_DACHA</name>
<evidence type="ECO:0000313" key="4">
    <source>
        <dbReference type="Proteomes" id="UP000015100"/>
    </source>
</evidence>
<dbReference type="HOGENOM" id="CLU_012487_1_1_1"/>
<dbReference type="CDD" id="cd11608">
    <property type="entry name" value="eIF2D_C"/>
    <property type="match status" value="1"/>
</dbReference>
<dbReference type="InterPro" id="IPR039757">
    <property type="entry name" value="EIF2D"/>
</dbReference>
<sequence>MFKKKPTVKPAAPLRSSDRRKLAAGIITDFNLSPFKSQEPTAPPQATTDTPAEDVEPSASTGPSTNNAPDPAVTALRNILLPESTVSAKFTTTLGPDLHPVNGIIYSGTYPESSILVDGKTRPLWVKSDEGWFPSVYTCWESREYGLLPVVYTHAGVMEKVYGGADLMMPGVIGARRKDSNDGVKKGEVVGVADYKNENVVLAVGIAETHIGVDGGRGEKGKGVRILHWAGDELWGLGGSGVNPPDSLDVAWTNSGTEAEQDGGVSLEGLNIGDGGEEVSDKLDKGKAPEKLPEDDEDSDEPQFPELTTAEIDSAFRNALIYSLHSVLASTDRSTNAHHALNFPIPSSSVLLNLIIPKLPSQNPNYTIQKTSWKKIQKMLKQMDKDDLIKIKERGGDVLVYAVNWDCNKITSFVPYPIISPKPKRQKKTEDAGAGPSNGTTGTIKVVEVYKPPAKVAIIYEATGTSTKAFYTASQVRDTLYKYFISPTPSDPSETLVSASNARVISLNPILAKLLLNDTKGPDVQMLKSGTATRDFLAERFVREHQQYYTIISPSGEESKPKTGQPPKIVVTLESRQGKKLVTRIKGMEVFGVDVGKFMDELKSVAASSVTKGPIEGGGKAAEGMVEVMVQGDKNAEVEKLLVKAGIRRANVMVDNKLKKKK</sequence>
<dbReference type="InterPro" id="IPR039759">
    <property type="entry name" value="eIF2D_SUI1"/>
</dbReference>
<dbReference type="OMA" id="MFLKPYR"/>
<feature type="domain" description="SUI1" evidence="2">
    <location>
        <begin position="569"/>
        <end position="646"/>
    </location>
</feature>
<dbReference type="Gene3D" id="3.10.400.20">
    <property type="match status" value="1"/>
</dbReference>
<dbReference type="InterPro" id="IPR036877">
    <property type="entry name" value="SUI1_dom_sf"/>
</dbReference>
<dbReference type="eggNOG" id="KOG2522">
    <property type="taxonomic scope" value="Eukaryota"/>
</dbReference>
<dbReference type="InterPro" id="IPR057429">
    <property type="entry name" value="WH_eIF2D"/>
</dbReference>
<feature type="compositionally biased region" description="Low complexity" evidence="1">
    <location>
        <begin position="38"/>
        <end position="50"/>
    </location>
</feature>
<evidence type="ECO:0000259" key="2">
    <source>
        <dbReference type="PROSITE" id="PS50296"/>
    </source>
</evidence>
<proteinExistence type="predicted"/>
<dbReference type="EMBL" id="AQGS01000435">
    <property type="protein sequence ID" value="EPS40105.1"/>
    <property type="molecule type" value="Genomic_DNA"/>
</dbReference>
<feature type="region of interest" description="Disordered" evidence="1">
    <location>
        <begin position="1"/>
        <end position="20"/>
    </location>
</feature>
<dbReference type="SUPFAM" id="SSF88697">
    <property type="entry name" value="PUA domain-like"/>
    <property type="match status" value="1"/>
</dbReference>